<evidence type="ECO:0000313" key="9">
    <source>
        <dbReference type="Proteomes" id="UP000597762"/>
    </source>
</evidence>
<dbReference type="InterPro" id="IPR005821">
    <property type="entry name" value="Ion_trans_dom"/>
</dbReference>
<feature type="compositionally biased region" description="Basic and acidic residues" evidence="5">
    <location>
        <begin position="328"/>
        <end position="337"/>
    </location>
</feature>
<dbReference type="AlphaFoldDB" id="A0A812DU26"/>
<reference evidence="8" key="1">
    <citation type="submission" date="2021-01" db="EMBL/GenBank/DDBJ databases">
        <authorList>
            <person name="Li R."/>
            <person name="Bekaert M."/>
        </authorList>
    </citation>
    <scope>NUCLEOTIDE SEQUENCE</scope>
    <source>
        <strain evidence="8">Farmed</strain>
    </source>
</reference>
<comment type="subcellular location">
    <subcellularLocation>
        <location evidence="1">Membrane</location>
        <topology evidence="1">Multi-pass membrane protein</topology>
    </subcellularLocation>
</comment>
<organism evidence="8 9">
    <name type="scientific">Acanthosepion pharaonis</name>
    <name type="common">Pharaoh cuttlefish</name>
    <name type="synonym">Sepia pharaonis</name>
    <dbReference type="NCBI Taxonomy" id="158019"/>
    <lineage>
        <taxon>Eukaryota</taxon>
        <taxon>Metazoa</taxon>
        <taxon>Spiralia</taxon>
        <taxon>Lophotrochozoa</taxon>
        <taxon>Mollusca</taxon>
        <taxon>Cephalopoda</taxon>
        <taxon>Coleoidea</taxon>
        <taxon>Decapodiformes</taxon>
        <taxon>Sepiida</taxon>
        <taxon>Sepiina</taxon>
        <taxon>Sepiidae</taxon>
        <taxon>Acanthosepion</taxon>
    </lineage>
</organism>
<accession>A0A812DU26</accession>
<evidence type="ECO:0000256" key="5">
    <source>
        <dbReference type="SAM" id="MobiDB-lite"/>
    </source>
</evidence>
<dbReference type="EMBL" id="CAHIKZ030004089">
    <property type="protein sequence ID" value="CAE1306994.1"/>
    <property type="molecule type" value="Genomic_DNA"/>
</dbReference>
<dbReference type="GO" id="GO:0086010">
    <property type="term" value="P:membrane depolarization during action potential"/>
    <property type="evidence" value="ECO:0007669"/>
    <property type="project" value="TreeGrafter"/>
</dbReference>
<name>A0A812DU26_ACAPH</name>
<feature type="domain" description="Ion transport" evidence="7">
    <location>
        <begin position="2"/>
        <end position="141"/>
    </location>
</feature>
<feature type="compositionally biased region" description="Low complexity" evidence="5">
    <location>
        <begin position="589"/>
        <end position="609"/>
    </location>
</feature>
<feature type="region of interest" description="Disordered" evidence="5">
    <location>
        <begin position="363"/>
        <end position="383"/>
    </location>
</feature>
<dbReference type="OrthoDB" id="6159949at2759"/>
<dbReference type="Proteomes" id="UP000597762">
    <property type="component" value="Unassembled WGS sequence"/>
</dbReference>
<evidence type="ECO:0000256" key="2">
    <source>
        <dbReference type="ARBA" id="ARBA00022692"/>
    </source>
</evidence>
<dbReference type="GO" id="GO:0005248">
    <property type="term" value="F:voltage-gated sodium channel activity"/>
    <property type="evidence" value="ECO:0007669"/>
    <property type="project" value="TreeGrafter"/>
</dbReference>
<dbReference type="GO" id="GO:0008332">
    <property type="term" value="F:low voltage-gated calcium channel activity"/>
    <property type="evidence" value="ECO:0007669"/>
    <property type="project" value="TreeGrafter"/>
</dbReference>
<keyword evidence="9" id="KW-1185">Reference proteome</keyword>
<sequence>MAKGIRALLDTVMQALPQVGNLGLLFFLLFFIFAALGVELFGRLDCSEEHPCEGLGDHAHFRHFGMAFLTLFQIATGDNWNGIMKDTLREDCDASDDCEKNCCVSPIIAPVYFVVFVLMAQFVLVNVVVAVLMKHLEESHKHMDEDAEFEAEIEALSRAQERANLNNIRNPPSSEDMEERRSSILAASVADVIPSSVNGENGVDGASVENDDHELKVRNIVTKQISLPPNFTFNVRPPSGEPPSIETNENITPGTSLGIECVPSSLLTSPSTISLQGRCYGPDCSSLAVDNSAFQIMCPTNYSSSTSSSSGSNSAIKVTGMQSLSAEQPEHPTEVRKRSIPGCQRNSLKWPWHYINQSFPNVQHSSEGEFDPRHSSHQHAQSHPHLGHNLILVDINKADSPPKRQSRHLLRSQSTGAKYTRIRDKFLRTKCASTEDSAVALFHSKHSYSTYGQDSVESEFDETMSNDWADEEAECDEEVKKITGEEEEDDVKPTLGVFTSQESENLFSELSQHSHSNLLTLSEMTDSTQLLQNNVCNPRLMQHNHLTIEATSSSRDGSSHMLEYSHSPHAANSQPGIDNSSFVLGEISNDSNDTEGGTGTGSSLLESQSTQSDIEFVTESQSFLNTPTSTANIAKTTPCTLGNSGSHLGNMTVSNYSSLGSTNIPADELHLMLPSPLLSQQHLPTLPPRRHSCVSSASSSYEQLFDSATNPGYQGDELV</sequence>
<evidence type="ECO:0000256" key="6">
    <source>
        <dbReference type="SAM" id="Phobius"/>
    </source>
</evidence>
<dbReference type="Pfam" id="PF00520">
    <property type="entry name" value="Ion_trans"/>
    <property type="match status" value="1"/>
</dbReference>
<feature type="region of interest" description="Disordered" evidence="5">
    <location>
        <begin position="555"/>
        <end position="609"/>
    </location>
</feature>
<dbReference type="GO" id="GO:0001518">
    <property type="term" value="C:voltage-gated sodium channel complex"/>
    <property type="evidence" value="ECO:0007669"/>
    <property type="project" value="TreeGrafter"/>
</dbReference>
<feature type="compositionally biased region" description="Polar residues" evidence="5">
    <location>
        <begin position="570"/>
        <end position="582"/>
    </location>
</feature>
<evidence type="ECO:0000256" key="3">
    <source>
        <dbReference type="ARBA" id="ARBA00022989"/>
    </source>
</evidence>
<keyword evidence="4 6" id="KW-0472">Membrane</keyword>
<protein>
    <submittedName>
        <fullName evidence="8">CACNA1G</fullName>
    </submittedName>
</protein>
<dbReference type="SUPFAM" id="SSF81324">
    <property type="entry name" value="Voltage-gated potassium channels"/>
    <property type="match status" value="1"/>
</dbReference>
<dbReference type="PANTHER" id="PTHR10037">
    <property type="entry name" value="VOLTAGE-GATED CATION CHANNEL CALCIUM AND SODIUM"/>
    <property type="match status" value="1"/>
</dbReference>
<keyword evidence="2 6" id="KW-0812">Transmembrane</keyword>
<evidence type="ECO:0000313" key="8">
    <source>
        <dbReference type="EMBL" id="CAE1306994.1"/>
    </source>
</evidence>
<feature type="region of interest" description="Disordered" evidence="5">
    <location>
        <begin position="321"/>
        <end position="340"/>
    </location>
</feature>
<evidence type="ECO:0000256" key="4">
    <source>
        <dbReference type="ARBA" id="ARBA00023136"/>
    </source>
</evidence>
<dbReference type="GO" id="GO:0043005">
    <property type="term" value="C:neuron projection"/>
    <property type="evidence" value="ECO:0007669"/>
    <property type="project" value="TreeGrafter"/>
</dbReference>
<dbReference type="FunFam" id="1.10.287.70:FF:000120">
    <property type="entry name" value="Voltage-dependent T-type calcium channel subunit alpha"/>
    <property type="match status" value="1"/>
</dbReference>
<gene>
    <name evidence="8" type="ORF">SPHA_59104</name>
</gene>
<dbReference type="GO" id="GO:0070509">
    <property type="term" value="P:calcium ion import"/>
    <property type="evidence" value="ECO:0007669"/>
    <property type="project" value="TreeGrafter"/>
</dbReference>
<evidence type="ECO:0000259" key="7">
    <source>
        <dbReference type="Pfam" id="PF00520"/>
    </source>
</evidence>
<feature type="transmembrane region" description="Helical" evidence="6">
    <location>
        <begin position="21"/>
        <end position="42"/>
    </location>
</feature>
<dbReference type="PANTHER" id="PTHR10037:SF230">
    <property type="entry name" value="CA[2+]-CHANNEL PROTEIN ALPHA[[1]] SUBUNIT T, ISOFORM F"/>
    <property type="match status" value="1"/>
</dbReference>
<proteinExistence type="predicted"/>
<dbReference type="InterPro" id="IPR043203">
    <property type="entry name" value="VGCC_Ca_Na"/>
</dbReference>
<comment type="caution">
    <text evidence="8">The sequence shown here is derived from an EMBL/GenBank/DDBJ whole genome shotgun (WGS) entry which is preliminary data.</text>
</comment>
<keyword evidence="3 6" id="KW-1133">Transmembrane helix</keyword>
<feature type="transmembrane region" description="Helical" evidence="6">
    <location>
        <begin position="111"/>
        <end position="133"/>
    </location>
</feature>
<evidence type="ECO:0000256" key="1">
    <source>
        <dbReference type="ARBA" id="ARBA00004141"/>
    </source>
</evidence>
<dbReference type="Gene3D" id="1.10.287.70">
    <property type="match status" value="1"/>
</dbReference>